<proteinExistence type="predicted"/>
<accession>A0A4R8MNP2</accession>
<evidence type="ECO:0000313" key="1">
    <source>
        <dbReference type="EMBL" id="TDY66514.1"/>
    </source>
</evidence>
<gene>
    <name evidence="1" type="ORF">CLV96_3893</name>
</gene>
<protein>
    <submittedName>
        <fullName evidence="1">Uncharacterized protein</fullName>
    </submittedName>
</protein>
<comment type="caution">
    <text evidence="1">The sequence shown here is derived from an EMBL/GenBank/DDBJ whole genome shotgun (WGS) entry which is preliminary data.</text>
</comment>
<organism evidence="1 2">
    <name type="scientific">Leptospira meyeri</name>
    <dbReference type="NCBI Taxonomy" id="29508"/>
    <lineage>
        <taxon>Bacteria</taxon>
        <taxon>Pseudomonadati</taxon>
        <taxon>Spirochaetota</taxon>
        <taxon>Spirochaetia</taxon>
        <taxon>Leptospirales</taxon>
        <taxon>Leptospiraceae</taxon>
        <taxon>Leptospira</taxon>
    </lineage>
</organism>
<dbReference type="EMBL" id="SORO01000006">
    <property type="protein sequence ID" value="TDY66514.1"/>
    <property type="molecule type" value="Genomic_DNA"/>
</dbReference>
<dbReference type="Proteomes" id="UP000294684">
    <property type="component" value="Unassembled WGS sequence"/>
</dbReference>
<keyword evidence="2" id="KW-1185">Reference proteome</keyword>
<dbReference type="AlphaFoldDB" id="A0A4R8MNP2"/>
<evidence type="ECO:0000313" key="2">
    <source>
        <dbReference type="Proteomes" id="UP000294684"/>
    </source>
</evidence>
<name>A0A4R8MNP2_LEPME</name>
<sequence length="94" mass="10989">MNSTDLNLKYSHVIEKGFTGVQSNFDPICNYLDRLLRMLVNRNPGFKFKQIRVKFGEACFSSNLHEIFNDCDRQRDHDISLKIHSKLAKQSNLK</sequence>
<reference evidence="1 2" key="1">
    <citation type="submission" date="2019-03" db="EMBL/GenBank/DDBJ databases">
        <title>Genomic Encyclopedia of Archaeal and Bacterial Type Strains, Phase II (KMG-II): from individual species to whole genera.</title>
        <authorList>
            <person name="Goeker M."/>
        </authorList>
    </citation>
    <scope>NUCLEOTIDE SEQUENCE [LARGE SCALE GENOMIC DNA]</scope>
    <source>
        <strain evidence="1 2">DSM 21537</strain>
    </source>
</reference>